<keyword evidence="3" id="KW-1185">Reference proteome</keyword>
<dbReference type="EMBL" id="SGUG01000024">
    <property type="protein sequence ID" value="MDG0863985.1"/>
    <property type="molecule type" value="Genomic_DNA"/>
</dbReference>
<keyword evidence="1" id="KW-0732">Signal</keyword>
<comment type="caution">
    <text evidence="2">The sequence shown here is derived from an EMBL/GenBank/DDBJ whole genome shotgun (WGS) entry which is preliminary data.</text>
</comment>
<gene>
    <name evidence="2" type="ORF">EXJ73_16090</name>
</gene>
<feature type="chain" id="PRO_5040840293" evidence="1">
    <location>
        <begin position="30"/>
        <end position="569"/>
    </location>
</feature>
<evidence type="ECO:0000313" key="2">
    <source>
        <dbReference type="EMBL" id="MDG0863985.1"/>
    </source>
</evidence>
<sequence>MNEHRRRAAALRLHAIASALALWGGSAGAVEIDTGNPDLKMRWDNTFRYNLGVRTDAQDTRIISNRSYDEGDAKFGKGKIVTNRFDLLSEFDVNYAGQFGARLAAAGWYDQAYDKHGVTSPAPGGFSTSYFNDRYNNKVERYVNGPSAEFLDAFVWTNFNLGSVPVNVKLGRHAIIWGEGSVIGAHAISYSQAPTDAVKAVASPGIETKELLMPINQLSFKAQVTSDLTVAGQYFLEWRPLRAPNGGTFLVGADTSPNVDRLAIAPGINANNVDPLAPRQRGNWGISARLNVAAIDATIGAYYRVFNDYAPENGIQFLTFNGPLPTTFRFVYPQNVKQTSLSFAKGIGPVSFGSELSYRQHGALNSTGSYGPADNTGARGNTWHAIVNGTYLLPKTALFDTGSVLVELAYSRLDKVTQNLALYRGEGNLTPMNASGALSCSKSGVAATVAGDVSDGCSTKNFLQAAISFSPTYIGVLPSWDLELPMFVQYGIKGTAPSASAGFEGALSYSLTAKMTYSSRHEFSLKYADTRAKTKYNAAGTTVIGGSGSGSVLGGTDRGWLVFTYKTSF</sequence>
<dbReference type="Pfam" id="PF06980">
    <property type="entry name" value="DUF1302"/>
    <property type="match status" value="1"/>
</dbReference>
<dbReference type="RefSeq" id="WP_276597546.1">
    <property type="nucleotide sequence ID" value="NZ_JAPPUW010000022.1"/>
</dbReference>
<dbReference type="AlphaFoldDB" id="A0A9X4R5S4"/>
<organism evidence="2 3">
    <name type="scientific">Pelomonas aquatica</name>
    <dbReference type="NCBI Taxonomy" id="431058"/>
    <lineage>
        <taxon>Bacteria</taxon>
        <taxon>Pseudomonadati</taxon>
        <taxon>Pseudomonadota</taxon>
        <taxon>Betaproteobacteria</taxon>
        <taxon>Burkholderiales</taxon>
        <taxon>Sphaerotilaceae</taxon>
        <taxon>Roseateles</taxon>
    </lineage>
</organism>
<reference evidence="2" key="1">
    <citation type="submission" date="2019-02" db="EMBL/GenBank/DDBJ databases">
        <title>Draft genome of the type strain Pelomonas aquatica CCUG 52575T.</title>
        <authorList>
            <person name="Gomila M."/>
            <person name="Lalucat J."/>
        </authorList>
    </citation>
    <scope>NUCLEOTIDE SEQUENCE</scope>
    <source>
        <strain evidence="2">CCUG 52575</strain>
    </source>
</reference>
<accession>A0A9X4R5S4</accession>
<feature type="signal peptide" evidence="1">
    <location>
        <begin position="1"/>
        <end position="29"/>
    </location>
</feature>
<proteinExistence type="predicted"/>
<protein>
    <submittedName>
        <fullName evidence="2">DUF1302 family protein</fullName>
    </submittedName>
</protein>
<evidence type="ECO:0000313" key="3">
    <source>
        <dbReference type="Proteomes" id="UP001152766"/>
    </source>
</evidence>
<dbReference type="InterPro" id="IPR010727">
    <property type="entry name" value="DUF1302"/>
</dbReference>
<evidence type="ECO:0000256" key="1">
    <source>
        <dbReference type="SAM" id="SignalP"/>
    </source>
</evidence>
<name>A0A9X4R5S4_9BURK</name>
<dbReference type="Proteomes" id="UP001152766">
    <property type="component" value="Unassembled WGS sequence"/>
</dbReference>